<protein>
    <recommendedName>
        <fullName evidence="1">HTH marR-type domain-containing protein</fullName>
    </recommendedName>
</protein>
<evidence type="ECO:0000313" key="2">
    <source>
        <dbReference type="EMBL" id="MBT9431150.1"/>
    </source>
</evidence>
<dbReference type="RefSeq" id="WP_215668312.1">
    <property type="nucleotide sequence ID" value="NZ_JAFJYC010000001.1"/>
</dbReference>
<dbReference type="SUPFAM" id="SSF46785">
    <property type="entry name" value="Winged helix' DNA-binding domain"/>
    <property type="match status" value="1"/>
</dbReference>
<dbReference type="InterPro" id="IPR000835">
    <property type="entry name" value="HTH_MarR-typ"/>
</dbReference>
<comment type="caution">
    <text evidence="2">The sequence shown here is derived from an EMBL/GenBank/DDBJ whole genome shotgun (WGS) entry which is preliminary data.</text>
</comment>
<organism evidence="2 3">
    <name type="scientific">Candidatus Sodalis endolongispinus</name>
    <dbReference type="NCBI Taxonomy" id="2812662"/>
    <lineage>
        <taxon>Bacteria</taxon>
        <taxon>Pseudomonadati</taxon>
        <taxon>Pseudomonadota</taxon>
        <taxon>Gammaproteobacteria</taxon>
        <taxon>Enterobacterales</taxon>
        <taxon>Bruguierivoracaceae</taxon>
        <taxon>Sodalis</taxon>
    </lineage>
</organism>
<dbReference type="PROSITE" id="PS50995">
    <property type="entry name" value="HTH_MARR_2"/>
    <property type="match status" value="1"/>
</dbReference>
<proteinExistence type="predicted"/>
<gene>
    <name evidence="2" type="ORF">JZM24_01360</name>
</gene>
<keyword evidence="3" id="KW-1185">Reference proteome</keyword>
<name>A0ABS5Y814_9GAMM</name>
<dbReference type="Gene3D" id="1.10.10.10">
    <property type="entry name" value="Winged helix-like DNA-binding domain superfamily/Winged helix DNA-binding domain"/>
    <property type="match status" value="1"/>
</dbReference>
<feature type="domain" description="HTH marR-type" evidence="1">
    <location>
        <begin position="1"/>
        <end position="66"/>
    </location>
</feature>
<dbReference type="InterPro" id="IPR036390">
    <property type="entry name" value="WH_DNA-bd_sf"/>
</dbReference>
<evidence type="ECO:0000313" key="3">
    <source>
        <dbReference type="Proteomes" id="UP000811282"/>
    </source>
</evidence>
<reference evidence="2 3" key="1">
    <citation type="journal article" date="2021" name="Genome Biol. Evol.">
        <title>The evolution of interdependence in a four-way mealybug symbiosis.</title>
        <authorList>
            <person name="Garber A.I."/>
            <person name="Kupper M."/>
            <person name="Laetsch D.R."/>
            <person name="Weldon S.R."/>
            <person name="Ladinsky M.S."/>
            <person name="Bjorkman P.J."/>
            <person name="McCutcheon J.P."/>
        </authorList>
    </citation>
    <scope>NUCLEOTIDE SEQUENCE [LARGE SCALE GENOMIC DNA]</scope>
    <source>
        <strain evidence="2">SOD</strain>
    </source>
</reference>
<sequence length="85" mass="9421">MVEAGLVLRREDSVDKRAKMLFLTEAGAKISVRIEDLLNDLRDQLFAGVAQADLEVCLRTFSLLEQRLVINGLSTLDNDDAGTKD</sequence>
<dbReference type="InterPro" id="IPR036388">
    <property type="entry name" value="WH-like_DNA-bd_sf"/>
</dbReference>
<accession>A0ABS5Y814</accession>
<evidence type="ECO:0000259" key="1">
    <source>
        <dbReference type="PROSITE" id="PS50995"/>
    </source>
</evidence>
<dbReference type="Proteomes" id="UP000811282">
    <property type="component" value="Unassembled WGS sequence"/>
</dbReference>
<dbReference type="EMBL" id="JAFJYC010000001">
    <property type="protein sequence ID" value="MBT9431150.1"/>
    <property type="molecule type" value="Genomic_DNA"/>
</dbReference>